<dbReference type="InterPro" id="IPR023214">
    <property type="entry name" value="HAD_sf"/>
</dbReference>
<sequence>MQRISIFDMDRTITRGGTYSQWLMHWIRNRAPHRAVLLPATGVAGLAYLSRAVGRARLKELNQALLMGRRVDAARAEEEAERFAEIIVPEHCFPAAIERIKAERAEGRRVMLATASYAFYVRPIARRLRAEDVIATEVERDEAGRLLAKIDGENCYGPAKLRKIEAYFEERGIDRDEAHVRFFTDHESDAPVLDWADEAFAVNGKSPMKSLSSDRGWTQLDWA</sequence>
<dbReference type="OrthoDB" id="7739434at2"/>
<dbReference type="AlphaFoldDB" id="A0A219B4B1"/>
<dbReference type="PANTHER" id="PTHR43344">
    <property type="entry name" value="PHOSPHOSERINE PHOSPHATASE"/>
    <property type="match status" value="1"/>
</dbReference>
<dbReference type="Proteomes" id="UP000198462">
    <property type="component" value="Unassembled WGS sequence"/>
</dbReference>
<evidence type="ECO:0000313" key="4">
    <source>
        <dbReference type="EMBL" id="OWV33004.1"/>
    </source>
</evidence>
<dbReference type="InterPro" id="IPR050582">
    <property type="entry name" value="HAD-like_SerB"/>
</dbReference>
<dbReference type="GO" id="GO:0046872">
    <property type="term" value="F:metal ion binding"/>
    <property type="evidence" value="ECO:0007669"/>
    <property type="project" value="UniProtKB-KW"/>
</dbReference>
<keyword evidence="5" id="KW-1185">Reference proteome</keyword>
<comment type="caution">
    <text evidence="4">The sequence shown here is derived from an EMBL/GenBank/DDBJ whole genome shotgun (WGS) entry which is preliminary data.</text>
</comment>
<protein>
    <submittedName>
        <fullName evidence="4">Haloacid dehalogenase</fullName>
    </submittedName>
</protein>
<dbReference type="InterPro" id="IPR036412">
    <property type="entry name" value="HAD-like_sf"/>
</dbReference>
<dbReference type="Gene3D" id="1.20.1440.100">
    <property type="entry name" value="SG protein - dephosphorylation function"/>
    <property type="match status" value="1"/>
</dbReference>
<dbReference type="PANTHER" id="PTHR43344:SF13">
    <property type="entry name" value="PHOSPHATASE RV3661-RELATED"/>
    <property type="match status" value="1"/>
</dbReference>
<dbReference type="Pfam" id="PF12710">
    <property type="entry name" value="HAD"/>
    <property type="match status" value="1"/>
</dbReference>
<evidence type="ECO:0000256" key="3">
    <source>
        <dbReference type="ARBA" id="ARBA00022842"/>
    </source>
</evidence>
<keyword evidence="3" id="KW-0460">Magnesium</keyword>
<evidence type="ECO:0000256" key="2">
    <source>
        <dbReference type="ARBA" id="ARBA00022801"/>
    </source>
</evidence>
<evidence type="ECO:0000256" key="1">
    <source>
        <dbReference type="ARBA" id="ARBA00022723"/>
    </source>
</evidence>
<dbReference type="NCBIfam" id="TIGR01488">
    <property type="entry name" value="HAD-SF-IB"/>
    <property type="match status" value="1"/>
</dbReference>
<reference evidence="5" key="1">
    <citation type="submission" date="2017-05" db="EMBL/GenBank/DDBJ databases">
        <authorList>
            <person name="Lin X."/>
        </authorList>
    </citation>
    <scope>NUCLEOTIDE SEQUENCE [LARGE SCALE GENOMIC DNA]</scope>
    <source>
        <strain evidence="5">JLT2012</strain>
    </source>
</reference>
<evidence type="ECO:0000313" key="5">
    <source>
        <dbReference type="Proteomes" id="UP000198462"/>
    </source>
</evidence>
<dbReference type="Gene3D" id="3.40.50.1000">
    <property type="entry name" value="HAD superfamily/HAD-like"/>
    <property type="match status" value="1"/>
</dbReference>
<organism evidence="4 5">
    <name type="scientific">Pacificimonas flava</name>
    <dbReference type="NCBI Taxonomy" id="1234595"/>
    <lineage>
        <taxon>Bacteria</taxon>
        <taxon>Pseudomonadati</taxon>
        <taxon>Pseudomonadota</taxon>
        <taxon>Alphaproteobacteria</taxon>
        <taxon>Sphingomonadales</taxon>
        <taxon>Sphingosinicellaceae</taxon>
        <taxon>Pacificimonas</taxon>
    </lineage>
</organism>
<dbReference type="RefSeq" id="WP_088711794.1">
    <property type="nucleotide sequence ID" value="NZ_NFZT01000001.1"/>
</dbReference>
<dbReference type="EMBL" id="NFZT01000001">
    <property type="protein sequence ID" value="OWV33004.1"/>
    <property type="molecule type" value="Genomic_DNA"/>
</dbReference>
<name>A0A219B4B1_9SPHN</name>
<accession>A0A219B4B1</accession>
<dbReference type="NCBIfam" id="TIGR01490">
    <property type="entry name" value="HAD-SF-IB-hyp1"/>
    <property type="match status" value="1"/>
</dbReference>
<keyword evidence="2" id="KW-0378">Hydrolase</keyword>
<dbReference type="InterPro" id="IPR006385">
    <property type="entry name" value="HAD_hydro_SerB1"/>
</dbReference>
<proteinExistence type="predicted"/>
<gene>
    <name evidence="4" type="ORF">B5C34_05695</name>
</gene>
<dbReference type="GO" id="GO:0016787">
    <property type="term" value="F:hydrolase activity"/>
    <property type="evidence" value="ECO:0007669"/>
    <property type="project" value="UniProtKB-KW"/>
</dbReference>
<keyword evidence="1" id="KW-0479">Metal-binding</keyword>
<dbReference type="SUPFAM" id="SSF56784">
    <property type="entry name" value="HAD-like"/>
    <property type="match status" value="1"/>
</dbReference>